<feature type="transmembrane region" description="Helical" evidence="1">
    <location>
        <begin position="129"/>
        <end position="149"/>
    </location>
</feature>
<protein>
    <submittedName>
        <fullName evidence="4">Phosphatase PAP2 family protein</fullName>
    </submittedName>
</protein>
<feature type="transmembrane region" description="Helical" evidence="1">
    <location>
        <begin position="175"/>
        <end position="194"/>
    </location>
</feature>
<keyword evidence="6" id="KW-1185">Reference proteome</keyword>
<dbReference type="OrthoDB" id="9789113at2"/>
<sequence length="198" mass="22862">MKSELRIVTKCNKIAERYRVIHSFLSIFTQVGHILFIIYGIWLWIYSANQGNKYQKRKSALVILLSVLFCSSFSFIIGKIWKRKRPFAKDDKISNFTGHKSNASFPSNHTMNSFAVIFQLYKDKIPGRFFMTVLAILLAFSRVFTGLHYPTDLIGGIAIAGSMHMFINRSPIMNFVQQLTVWSSLLTDSVLYFIKKAW</sequence>
<dbReference type="InterPro" id="IPR036938">
    <property type="entry name" value="PAP2/HPO_sf"/>
</dbReference>
<dbReference type="Pfam" id="PF01569">
    <property type="entry name" value="PAP2"/>
    <property type="match status" value="1"/>
</dbReference>
<feature type="transmembrane region" description="Helical" evidence="1">
    <location>
        <begin position="20"/>
        <end position="45"/>
    </location>
</feature>
<name>A0A1B3WED2_9FIRM</name>
<dbReference type="InterPro" id="IPR000326">
    <property type="entry name" value="PAP2/HPO"/>
</dbReference>
<organism evidence="3 5">
    <name type="scientific">Dialister pneumosintes</name>
    <dbReference type="NCBI Taxonomy" id="39950"/>
    <lineage>
        <taxon>Bacteria</taxon>
        <taxon>Bacillati</taxon>
        <taxon>Bacillota</taxon>
        <taxon>Negativicutes</taxon>
        <taxon>Veillonellales</taxon>
        <taxon>Veillonellaceae</taxon>
        <taxon>Dialister</taxon>
    </lineage>
</organism>
<dbReference type="PANTHER" id="PTHR14969:SF13">
    <property type="entry name" value="AT30094P"/>
    <property type="match status" value="1"/>
</dbReference>
<keyword evidence="1" id="KW-0472">Membrane</keyword>
<evidence type="ECO:0000256" key="1">
    <source>
        <dbReference type="SAM" id="Phobius"/>
    </source>
</evidence>
<dbReference type="RefSeq" id="WP_022513620.1">
    <property type="nucleotide sequence ID" value="NZ_CP017037.1"/>
</dbReference>
<dbReference type="EMBL" id="QWKU01000001">
    <property type="protein sequence ID" value="RID94780.1"/>
    <property type="molecule type" value="Genomic_DNA"/>
</dbReference>
<gene>
    <name evidence="3" type="ORF">BCB69_04790</name>
    <name evidence="4" type="ORF">DX915_04610</name>
</gene>
<proteinExistence type="predicted"/>
<reference evidence="4 6" key="3">
    <citation type="submission" date="2018-08" db="EMBL/GenBank/DDBJ databases">
        <title>Draft genome sequence of Dialister pneumosintes KCOM 1685.</title>
        <authorList>
            <person name="Kook J.-K."/>
            <person name="Park S.-N."/>
            <person name="Lim Y.K."/>
        </authorList>
    </citation>
    <scope>NUCLEOTIDE SEQUENCE [LARGE SCALE GENOMIC DNA]</scope>
    <source>
        <strain evidence="4 6">KCOM 1685</strain>
    </source>
</reference>
<dbReference type="Gene3D" id="1.20.144.10">
    <property type="entry name" value="Phosphatidic acid phosphatase type 2/haloperoxidase"/>
    <property type="match status" value="1"/>
</dbReference>
<reference evidence="3" key="1">
    <citation type="submission" date="2016-08" db="EMBL/GenBank/DDBJ databases">
        <authorList>
            <person name="Seilhamer J.J."/>
        </authorList>
    </citation>
    <scope>NUCLEOTIDE SEQUENCE [LARGE SCALE GENOMIC DNA]</scope>
    <source>
        <strain evidence="3">F0677</strain>
    </source>
</reference>
<evidence type="ECO:0000313" key="3">
    <source>
        <dbReference type="EMBL" id="AOH39326.1"/>
    </source>
</evidence>
<accession>A0A1B3WED2</accession>
<dbReference type="AlphaFoldDB" id="A0A1B3WED2"/>
<reference evidence="5" key="2">
    <citation type="submission" date="2016-08" db="EMBL/GenBank/DDBJ databases">
        <authorList>
            <person name="Holder M.E."/>
            <person name="Ajami N.J."/>
            <person name="Petrosino J.F."/>
        </authorList>
    </citation>
    <scope>NUCLEOTIDE SEQUENCE [LARGE SCALE GENOMIC DNA]</scope>
    <source>
        <strain evidence="5">F0677</strain>
    </source>
</reference>
<evidence type="ECO:0000313" key="5">
    <source>
        <dbReference type="Proteomes" id="UP000094757"/>
    </source>
</evidence>
<keyword evidence="1" id="KW-0812">Transmembrane</keyword>
<dbReference type="Proteomes" id="UP000266262">
    <property type="component" value="Unassembled WGS sequence"/>
</dbReference>
<feature type="transmembrane region" description="Helical" evidence="1">
    <location>
        <begin position="60"/>
        <end position="81"/>
    </location>
</feature>
<evidence type="ECO:0000259" key="2">
    <source>
        <dbReference type="SMART" id="SM00014"/>
    </source>
</evidence>
<dbReference type="KEGG" id="dpn:BCB69_04790"/>
<dbReference type="EMBL" id="CP017037">
    <property type="protein sequence ID" value="AOH39326.1"/>
    <property type="molecule type" value="Genomic_DNA"/>
</dbReference>
<keyword evidence="1" id="KW-1133">Transmembrane helix</keyword>
<dbReference type="SUPFAM" id="SSF48317">
    <property type="entry name" value="Acid phosphatase/Vanadium-dependent haloperoxidase"/>
    <property type="match status" value="1"/>
</dbReference>
<evidence type="ECO:0000313" key="6">
    <source>
        <dbReference type="Proteomes" id="UP000266262"/>
    </source>
</evidence>
<evidence type="ECO:0000313" key="4">
    <source>
        <dbReference type="EMBL" id="RID94780.1"/>
    </source>
</evidence>
<dbReference type="PANTHER" id="PTHR14969">
    <property type="entry name" value="SPHINGOSINE-1-PHOSPHATE PHOSPHOHYDROLASE"/>
    <property type="match status" value="1"/>
</dbReference>
<dbReference type="Proteomes" id="UP000094757">
    <property type="component" value="Chromosome"/>
</dbReference>
<feature type="domain" description="Phosphatidic acid phosphatase type 2/haloperoxidase" evidence="2">
    <location>
        <begin position="63"/>
        <end position="168"/>
    </location>
</feature>
<dbReference type="SMART" id="SM00014">
    <property type="entry name" value="acidPPc"/>
    <property type="match status" value="1"/>
</dbReference>
<dbReference type="STRING" id="39950.BCB69_04790"/>